<evidence type="ECO:0000313" key="9">
    <source>
        <dbReference type="Proteomes" id="UP000821866"/>
    </source>
</evidence>
<reference evidence="8" key="1">
    <citation type="journal article" date="2020" name="Cell">
        <title>Large-Scale Comparative Analyses of Tick Genomes Elucidate Their Genetic Diversity and Vector Capacities.</title>
        <authorList>
            <consortium name="Tick Genome and Microbiome Consortium (TIGMIC)"/>
            <person name="Jia N."/>
            <person name="Wang J."/>
            <person name="Shi W."/>
            <person name="Du L."/>
            <person name="Sun Y."/>
            <person name="Zhan W."/>
            <person name="Jiang J.F."/>
            <person name="Wang Q."/>
            <person name="Zhang B."/>
            <person name="Ji P."/>
            <person name="Bell-Sakyi L."/>
            <person name="Cui X.M."/>
            <person name="Yuan T.T."/>
            <person name="Jiang B.G."/>
            <person name="Yang W.F."/>
            <person name="Lam T.T."/>
            <person name="Chang Q.C."/>
            <person name="Ding S.J."/>
            <person name="Wang X.J."/>
            <person name="Zhu J.G."/>
            <person name="Ruan X.D."/>
            <person name="Zhao L."/>
            <person name="Wei J.T."/>
            <person name="Ye R.Z."/>
            <person name="Que T.C."/>
            <person name="Du C.H."/>
            <person name="Zhou Y.H."/>
            <person name="Cheng J.X."/>
            <person name="Dai P.F."/>
            <person name="Guo W.B."/>
            <person name="Han X.H."/>
            <person name="Huang E.J."/>
            <person name="Li L.F."/>
            <person name="Wei W."/>
            <person name="Gao Y.C."/>
            <person name="Liu J.Z."/>
            <person name="Shao H.Z."/>
            <person name="Wang X."/>
            <person name="Wang C.C."/>
            <person name="Yang T.C."/>
            <person name="Huo Q.B."/>
            <person name="Li W."/>
            <person name="Chen H.Y."/>
            <person name="Chen S.E."/>
            <person name="Zhou L.G."/>
            <person name="Ni X.B."/>
            <person name="Tian J.H."/>
            <person name="Sheng Y."/>
            <person name="Liu T."/>
            <person name="Pan Y.S."/>
            <person name="Xia L.Y."/>
            <person name="Li J."/>
            <person name="Zhao F."/>
            <person name="Cao W.C."/>
        </authorList>
    </citation>
    <scope>NUCLEOTIDE SEQUENCE</scope>
    <source>
        <strain evidence="8">Rmic-2018</strain>
    </source>
</reference>
<keyword evidence="3" id="KW-0863">Zinc-finger</keyword>
<dbReference type="GO" id="GO:0008270">
    <property type="term" value="F:zinc ion binding"/>
    <property type="evidence" value="ECO:0007669"/>
    <property type="project" value="UniProtKB-KW"/>
</dbReference>
<protein>
    <recommendedName>
        <fullName evidence="7">HAT C-terminal dimerisation domain-containing protein</fullName>
    </recommendedName>
</protein>
<dbReference type="PANTHER" id="PTHR46481">
    <property type="entry name" value="ZINC FINGER BED DOMAIN-CONTAINING PROTEIN 4"/>
    <property type="match status" value="1"/>
</dbReference>
<gene>
    <name evidence="8" type="ORF">HPB51_020952</name>
</gene>
<dbReference type="SUPFAM" id="SSF53098">
    <property type="entry name" value="Ribonuclease H-like"/>
    <property type="match status" value="1"/>
</dbReference>
<name>A0A9J6EC29_RHIMP</name>
<evidence type="ECO:0000256" key="3">
    <source>
        <dbReference type="ARBA" id="ARBA00022771"/>
    </source>
</evidence>
<accession>A0A9J6EC29</accession>
<comment type="subcellular location">
    <subcellularLocation>
        <location evidence="1">Nucleus</location>
    </subcellularLocation>
</comment>
<evidence type="ECO:0000313" key="8">
    <source>
        <dbReference type="EMBL" id="KAH8031834.1"/>
    </source>
</evidence>
<dbReference type="InterPro" id="IPR012337">
    <property type="entry name" value="RNaseH-like_sf"/>
</dbReference>
<dbReference type="Proteomes" id="UP000821866">
    <property type="component" value="Chromosome 3"/>
</dbReference>
<keyword evidence="5" id="KW-0539">Nucleus</keyword>
<keyword evidence="2" id="KW-0479">Metal-binding</keyword>
<evidence type="ECO:0000256" key="6">
    <source>
        <dbReference type="SAM" id="MobiDB-lite"/>
    </source>
</evidence>
<feature type="region of interest" description="Disordered" evidence="6">
    <location>
        <begin position="101"/>
        <end position="148"/>
    </location>
</feature>
<keyword evidence="4" id="KW-0862">Zinc</keyword>
<dbReference type="SUPFAM" id="SSF140996">
    <property type="entry name" value="Hermes dimerisation domain"/>
    <property type="match status" value="1"/>
</dbReference>
<keyword evidence="9" id="KW-1185">Reference proteome</keyword>
<evidence type="ECO:0000259" key="7">
    <source>
        <dbReference type="Pfam" id="PF05699"/>
    </source>
</evidence>
<dbReference type="EMBL" id="JABSTU010000005">
    <property type="protein sequence ID" value="KAH8031834.1"/>
    <property type="molecule type" value="Genomic_DNA"/>
</dbReference>
<dbReference type="VEuPathDB" id="VectorBase:LOC119164938"/>
<dbReference type="Pfam" id="PF05699">
    <property type="entry name" value="Dimer_Tnp_hAT"/>
    <property type="match status" value="1"/>
</dbReference>
<sequence>MADFCSDDSQPLVVDLQEHRSTMVTCSPPSSASNALIQRRAFARGPPPASWRRFYITRIEGTRLIGTCLLCNECIRATAGVSSNLLRHLKRRHSRELDIALNLQNSKQRRKHGSSAPTLSSPSPSPVKQVPASSSTSGDVVLARTPLPPRVPTRDPLYKWRPSALRHPPHMPEHDAVVDDQNLRFAWSLDSVGASGPSSSFVPTQSDNHQGMAVQTISRYTSPVVTPVNECESSSAGSPATSSVATATPSVVLDCQDDSPRSRRNDINDAVLGLVWRDLEPFEVVHRPGFLQLMKAAAPDYEPPTAEKLADLLLPRRLSQLQDSLSPSIHRATSADFVSAVIGVWLGEADDVYASVDVSYATRHFKTERKSVAFRRVTADQDATDAIRDVFESALRQWNIDKKRVMRVLVDSPARTARTFSFPGWASDSNRGGGDEGGAVSSWSLESAEFDLSHEILQELDASEPDWSISTDYRLHCAVRSAFDVDQDVMSLVARCSRVVSGIKCSARDAATVAGVTGVSFPFPSSYSDEWTSQLDCLRELCSVLTQHADLQERIYACKEVGLTATDVTLLQDLLEVLAPLEEATNALRQPHETVGLVLPALRNLQVSLTRAVTRDGFQLKTMAENLLRSVETHFTNSWSDPVLLAGALLDPRFKTSWCDDQTACKMKEAIEKQRAALNIDPPSAVTVQRRYADAGNKGQKLFRNIRNLDSSSTQQPGPTTPLGQELCLYLSEDTMEDIVTPLAYWRANQPRFPLLARLALSVFAVGGASATAEEVASVTAAIQAARRHRFTDVQLEQVILLRRHLM</sequence>
<proteinExistence type="predicted"/>
<evidence type="ECO:0000256" key="1">
    <source>
        <dbReference type="ARBA" id="ARBA00004123"/>
    </source>
</evidence>
<dbReference type="PANTHER" id="PTHR46481:SF10">
    <property type="entry name" value="ZINC FINGER BED DOMAIN-CONTAINING PROTEIN 39"/>
    <property type="match status" value="1"/>
</dbReference>
<feature type="domain" description="HAT C-terminal dimerisation" evidence="7">
    <location>
        <begin position="726"/>
        <end position="803"/>
    </location>
</feature>
<evidence type="ECO:0000256" key="2">
    <source>
        <dbReference type="ARBA" id="ARBA00022723"/>
    </source>
</evidence>
<evidence type="ECO:0000256" key="5">
    <source>
        <dbReference type="ARBA" id="ARBA00023242"/>
    </source>
</evidence>
<organism evidence="8 9">
    <name type="scientific">Rhipicephalus microplus</name>
    <name type="common">Cattle tick</name>
    <name type="synonym">Boophilus microplus</name>
    <dbReference type="NCBI Taxonomy" id="6941"/>
    <lineage>
        <taxon>Eukaryota</taxon>
        <taxon>Metazoa</taxon>
        <taxon>Ecdysozoa</taxon>
        <taxon>Arthropoda</taxon>
        <taxon>Chelicerata</taxon>
        <taxon>Arachnida</taxon>
        <taxon>Acari</taxon>
        <taxon>Parasitiformes</taxon>
        <taxon>Ixodida</taxon>
        <taxon>Ixodoidea</taxon>
        <taxon>Ixodidae</taxon>
        <taxon>Rhipicephalinae</taxon>
        <taxon>Rhipicephalus</taxon>
        <taxon>Boophilus</taxon>
    </lineage>
</organism>
<reference evidence="8" key="2">
    <citation type="submission" date="2021-09" db="EMBL/GenBank/DDBJ databases">
        <authorList>
            <person name="Jia N."/>
            <person name="Wang J."/>
            <person name="Shi W."/>
            <person name="Du L."/>
            <person name="Sun Y."/>
            <person name="Zhan W."/>
            <person name="Jiang J."/>
            <person name="Wang Q."/>
            <person name="Zhang B."/>
            <person name="Ji P."/>
            <person name="Sakyi L.B."/>
            <person name="Cui X."/>
            <person name="Yuan T."/>
            <person name="Jiang B."/>
            <person name="Yang W."/>
            <person name="Lam T.T.-Y."/>
            <person name="Chang Q."/>
            <person name="Ding S."/>
            <person name="Wang X."/>
            <person name="Zhu J."/>
            <person name="Ruan X."/>
            <person name="Zhao L."/>
            <person name="Wei J."/>
            <person name="Que T."/>
            <person name="Du C."/>
            <person name="Cheng J."/>
            <person name="Dai P."/>
            <person name="Han X."/>
            <person name="Huang E."/>
            <person name="Gao Y."/>
            <person name="Liu J."/>
            <person name="Shao H."/>
            <person name="Ye R."/>
            <person name="Li L."/>
            <person name="Wei W."/>
            <person name="Wang X."/>
            <person name="Wang C."/>
            <person name="Huo Q."/>
            <person name="Li W."/>
            <person name="Guo W."/>
            <person name="Chen H."/>
            <person name="Chen S."/>
            <person name="Zhou L."/>
            <person name="Zhou L."/>
            <person name="Ni X."/>
            <person name="Tian J."/>
            <person name="Zhou Y."/>
            <person name="Sheng Y."/>
            <person name="Liu T."/>
            <person name="Pan Y."/>
            <person name="Xia L."/>
            <person name="Li J."/>
            <person name="Zhao F."/>
            <person name="Cao W."/>
        </authorList>
    </citation>
    <scope>NUCLEOTIDE SEQUENCE</scope>
    <source>
        <strain evidence="8">Rmic-2018</strain>
        <tissue evidence="8">Larvae</tissue>
    </source>
</reference>
<dbReference type="GO" id="GO:0005634">
    <property type="term" value="C:nucleus"/>
    <property type="evidence" value="ECO:0007669"/>
    <property type="project" value="UniProtKB-SubCell"/>
</dbReference>
<feature type="compositionally biased region" description="Low complexity" evidence="6">
    <location>
        <begin position="114"/>
        <end position="135"/>
    </location>
</feature>
<dbReference type="GO" id="GO:0046983">
    <property type="term" value="F:protein dimerization activity"/>
    <property type="evidence" value="ECO:0007669"/>
    <property type="project" value="InterPro"/>
</dbReference>
<dbReference type="AlphaFoldDB" id="A0A9J6EC29"/>
<evidence type="ECO:0000256" key="4">
    <source>
        <dbReference type="ARBA" id="ARBA00022833"/>
    </source>
</evidence>
<dbReference type="InterPro" id="IPR052035">
    <property type="entry name" value="ZnF_BED_domain_contain"/>
</dbReference>
<dbReference type="InterPro" id="IPR008906">
    <property type="entry name" value="HATC_C_dom"/>
</dbReference>
<comment type="caution">
    <text evidence="8">The sequence shown here is derived from an EMBL/GenBank/DDBJ whole genome shotgun (WGS) entry which is preliminary data.</text>
</comment>